<evidence type="ECO:0000313" key="1">
    <source>
        <dbReference type="EMBL" id="KAL3315850.1"/>
    </source>
</evidence>
<dbReference type="AlphaFoldDB" id="A0ABD2Q8F6"/>
<keyword evidence="2" id="KW-1185">Reference proteome</keyword>
<reference evidence="1 2" key="1">
    <citation type="submission" date="2024-11" db="EMBL/GenBank/DDBJ databases">
        <title>Adaptive evolution of stress response genes in parasites aligns with host niche diversity.</title>
        <authorList>
            <person name="Hahn C."/>
            <person name="Resl P."/>
        </authorList>
    </citation>
    <scope>NUCLEOTIDE SEQUENCE [LARGE SCALE GENOMIC DNA]</scope>
    <source>
        <strain evidence="1">EGGRZ-B1_66</strain>
        <tissue evidence="1">Body</tissue>
    </source>
</reference>
<proteinExistence type="predicted"/>
<gene>
    <name evidence="1" type="ORF">Ciccas_005506</name>
</gene>
<sequence>MIINYVDSSVSTFPLKDIEFTCRDILIADLDTISDFINPPKPSIVTPTIQDLISAKNFVAAVGIQVADLLLASRSVVLYGLNTTDT</sequence>
<dbReference type="Proteomes" id="UP001626550">
    <property type="component" value="Unassembled WGS sequence"/>
</dbReference>
<comment type="caution">
    <text evidence="1">The sequence shown here is derived from an EMBL/GenBank/DDBJ whole genome shotgun (WGS) entry which is preliminary data.</text>
</comment>
<accession>A0ABD2Q8F6</accession>
<name>A0ABD2Q8F6_9PLAT</name>
<evidence type="ECO:0000313" key="2">
    <source>
        <dbReference type="Proteomes" id="UP001626550"/>
    </source>
</evidence>
<protein>
    <submittedName>
        <fullName evidence="1">Uncharacterized protein</fullName>
    </submittedName>
</protein>
<organism evidence="1 2">
    <name type="scientific">Cichlidogyrus casuarinus</name>
    <dbReference type="NCBI Taxonomy" id="1844966"/>
    <lineage>
        <taxon>Eukaryota</taxon>
        <taxon>Metazoa</taxon>
        <taxon>Spiralia</taxon>
        <taxon>Lophotrochozoa</taxon>
        <taxon>Platyhelminthes</taxon>
        <taxon>Monogenea</taxon>
        <taxon>Monopisthocotylea</taxon>
        <taxon>Dactylogyridea</taxon>
        <taxon>Ancyrocephalidae</taxon>
        <taxon>Cichlidogyrus</taxon>
    </lineage>
</organism>
<dbReference type="EMBL" id="JBJKFK010000651">
    <property type="protein sequence ID" value="KAL3315850.1"/>
    <property type="molecule type" value="Genomic_DNA"/>
</dbReference>